<evidence type="ECO:0000259" key="4">
    <source>
        <dbReference type="SMART" id="SM00306"/>
    </source>
</evidence>
<sequence>MNKIFLLFLTSLWMISNIYACTTTVPVVTADDSNNTTGNNTINARRKPYDHGYGYGYGHEHRYEAKYARPVSCFSSDTLVTLINQQKIPIWKLRVGDQLLTLSRTKIVSTEMMMMLDQNQLSSAMFYTIITASGHQVSLTSLHLIAAITYDGHITYIPAKNVKNGDNLRVVTNGRVYSSSVIDIIKEIKFGYYAPLSITGTLLANNVEVSCFSNIKNHDIVQFYMSPLRWYYRLSRLLSIEQPFGNHTVNGIHYVVYMLHKIAQFVYPSIIQLS</sequence>
<name>A0A818TJQ6_9BILA</name>
<dbReference type="GO" id="GO:0007267">
    <property type="term" value="P:cell-cell signaling"/>
    <property type="evidence" value="ECO:0007669"/>
    <property type="project" value="InterPro"/>
</dbReference>
<dbReference type="SUPFAM" id="SSF51294">
    <property type="entry name" value="Hedgehog/intein (Hint) domain"/>
    <property type="match status" value="1"/>
</dbReference>
<keyword evidence="1" id="KW-0217">Developmental protein</keyword>
<dbReference type="InterPro" id="IPR001767">
    <property type="entry name" value="Hedgehog_Hint"/>
</dbReference>
<dbReference type="Gene3D" id="2.170.16.10">
    <property type="entry name" value="Hedgehog/Intein (Hint) domain"/>
    <property type="match status" value="1"/>
</dbReference>
<organism evidence="5 6">
    <name type="scientific">Rotaria socialis</name>
    <dbReference type="NCBI Taxonomy" id="392032"/>
    <lineage>
        <taxon>Eukaryota</taxon>
        <taxon>Metazoa</taxon>
        <taxon>Spiralia</taxon>
        <taxon>Gnathifera</taxon>
        <taxon>Rotifera</taxon>
        <taxon>Eurotatoria</taxon>
        <taxon>Bdelloidea</taxon>
        <taxon>Philodinida</taxon>
        <taxon>Philodinidae</taxon>
        <taxon>Rotaria</taxon>
    </lineage>
</organism>
<evidence type="ECO:0000256" key="1">
    <source>
        <dbReference type="ARBA" id="ARBA00022473"/>
    </source>
</evidence>
<evidence type="ECO:0000256" key="2">
    <source>
        <dbReference type="ARBA" id="ARBA00022729"/>
    </source>
</evidence>
<dbReference type="InterPro" id="IPR001657">
    <property type="entry name" value="Hedgehog"/>
</dbReference>
<dbReference type="GO" id="GO:0005615">
    <property type="term" value="C:extracellular space"/>
    <property type="evidence" value="ECO:0007669"/>
    <property type="project" value="TreeGrafter"/>
</dbReference>
<dbReference type="GO" id="GO:0010468">
    <property type="term" value="P:regulation of gene expression"/>
    <property type="evidence" value="ECO:0007669"/>
    <property type="project" value="TreeGrafter"/>
</dbReference>
<dbReference type="PANTHER" id="PTHR11889:SF31">
    <property type="entry name" value="PROTEIN HEDGEHOG"/>
    <property type="match status" value="1"/>
</dbReference>
<dbReference type="Proteomes" id="UP000663869">
    <property type="component" value="Unassembled WGS sequence"/>
</dbReference>
<accession>A0A818TJQ6</accession>
<dbReference type="GO" id="GO:0007224">
    <property type="term" value="P:smoothened signaling pathway"/>
    <property type="evidence" value="ECO:0007669"/>
    <property type="project" value="TreeGrafter"/>
</dbReference>
<evidence type="ECO:0000313" key="6">
    <source>
        <dbReference type="Proteomes" id="UP000663869"/>
    </source>
</evidence>
<evidence type="ECO:0000313" key="5">
    <source>
        <dbReference type="EMBL" id="CAF3688211.1"/>
    </source>
</evidence>
<dbReference type="InterPro" id="IPR036844">
    <property type="entry name" value="Hint_dom_sf"/>
</dbReference>
<dbReference type="InterPro" id="IPR003587">
    <property type="entry name" value="Hint_dom_N"/>
</dbReference>
<keyword evidence="2 3" id="KW-0732">Signal</keyword>
<dbReference type="AlphaFoldDB" id="A0A818TJQ6"/>
<dbReference type="GO" id="GO:0016540">
    <property type="term" value="P:protein autoprocessing"/>
    <property type="evidence" value="ECO:0007669"/>
    <property type="project" value="InterPro"/>
</dbReference>
<dbReference type="SMART" id="SM00306">
    <property type="entry name" value="HintN"/>
    <property type="match status" value="1"/>
</dbReference>
<dbReference type="GO" id="GO:0005113">
    <property type="term" value="F:patched binding"/>
    <property type="evidence" value="ECO:0007669"/>
    <property type="project" value="TreeGrafter"/>
</dbReference>
<feature type="domain" description="Hint" evidence="4">
    <location>
        <begin position="71"/>
        <end position="172"/>
    </location>
</feature>
<feature type="chain" id="PRO_5032771058" description="Hint domain-containing protein" evidence="3">
    <location>
        <begin position="21"/>
        <end position="274"/>
    </location>
</feature>
<dbReference type="InterPro" id="IPR050387">
    <property type="entry name" value="Hedgehog_Signaling"/>
</dbReference>
<reference evidence="5" key="1">
    <citation type="submission" date="2021-02" db="EMBL/GenBank/DDBJ databases">
        <authorList>
            <person name="Nowell W R."/>
        </authorList>
    </citation>
    <scope>NUCLEOTIDE SEQUENCE</scope>
</reference>
<protein>
    <recommendedName>
        <fullName evidence="4">Hint domain-containing protein</fullName>
    </recommendedName>
</protein>
<gene>
    <name evidence="5" type="ORF">FME351_LOCUS26861</name>
</gene>
<dbReference type="Pfam" id="PF01079">
    <property type="entry name" value="Hint"/>
    <property type="match status" value="1"/>
</dbReference>
<evidence type="ECO:0000256" key="3">
    <source>
        <dbReference type="SAM" id="SignalP"/>
    </source>
</evidence>
<dbReference type="CDD" id="cd00081">
    <property type="entry name" value="Hint"/>
    <property type="match status" value="1"/>
</dbReference>
<feature type="signal peptide" evidence="3">
    <location>
        <begin position="1"/>
        <end position="20"/>
    </location>
</feature>
<proteinExistence type="predicted"/>
<dbReference type="EMBL" id="CAJNYU010003629">
    <property type="protein sequence ID" value="CAF3688211.1"/>
    <property type="molecule type" value="Genomic_DNA"/>
</dbReference>
<dbReference type="PRINTS" id="PR00632">
    <property type="entry name" value="SONICHHOG"/>
</dbReference>
<dbReference type="GO" id="GO:0005509">
    <property type="term" value="F:calcium ion binding"/>
    <property type="evidence" value="ECO:0007669"/>
    <property type="project" value="TreeGrafter"/>
</dbReference>
<comment type="caution">
    <text evidence="5">The sequence shown here is derived from an EMBL/GenBank/DDBJ whole genome shotgun (WGS) entry which is preliminary data.</text>
</comment>
<dbReference type="PANTHER" id="PTHR11889">
    <property type="entry name" value="HEDGEHOG"/>
    <property type="match status" value="1"/>
</dbReference>
<dbReference type="GO" id="GO:0001708">
    <property type="term" value="P:cell fate specification"/>
    <property type="evidence" value="ECO:0007669"/>
    <property type="project" value="TreeGrafter"/>
</dbReference>